<proteinExistence type="inferred from homology"/>
<feature type="compositionally biased region" description="Basic and acidic residues" evidence="6">
    <location>
        <begin position="1"/>
        <end position="22"/>
    </location>
</feature>
<evidence type="ECO:0000256" key="4">
    <source>
        <dbReference type="ARBA" id="ARBA00022989"/>
    </source>
</evidence>
<protein>
    <submittedName>
        <fullName evidence="8">S23A2-like protein</fullName>
    </submittedName>
</protein>
<feature type="transmembrane region" description="Helical" evidence="7">
    <location>
        <begin position="162"/>
        <end position="182"/>
    </location>
</feature>
<feature type="region of interest" description="Disordered" evidence="6">
    <location>
        <begin position="515"/>
        <end position="534"/>
    </location>
</feature>
<feature type="transmembrane region" description="Helical" evidence="7">
    <location>
        <begin position="103"/>
        <end position="123"/>
    </location>
</feature>
<feature type="compositionally biased region" description="Basic and acidic residues" evidence="6">
    <location>
        <begin position="31"/>
        <end position="50"/>
    </location>
</feature>
<feature type="transmembrane region" description="Helical" evidence="7">
    <location>
        <begin position="212"/>
        <end position="230"/>
    </location>
</feature>
<comment type="similarity">
    <text evidence="2">Belongs to the nucleobase:cation symporter-2 (NCS2) (TC 2.A.40) family.</text>
</comment>
<evidence type="ECO:0000256" key="1">
    <source>
        <dbReference type="ARBA" id="ARBA00004141"/>
    </source>
</evidence>
<dbReference type="EMBL" id="CP111023">
    <property type="protein sequence ID" value="WAR22130.1"/>
    <property type="molecule type" value="Genomic_DNA"/>
</dbReference>
<evidence type="ECO:0000256" key="5">
    <source>
        <dbReference type="ARBA" id="ARBA00023136"/>
    </source>
</evidence>
<keyword evidence="4 7" id="KW-1133">Transmembrane helix</keyword>
<feature type="region of interest" description="Disordered" evidence="6">
    <location>
        <begin position="1"/>
        <end position="53"/>
    </location>
</feature>
<feature type="compositionally biased region" description="Basic and acidic residues" evidence="6">
    <location>
        <begin position="519"/>
        <end position="534"/>
    </location>
</feature>
<keyword evidence="9" id="KW-1185">Reference proteome</keyword>
<evidence type="ECO:0000256" key="7">
    <source>
        <dbReference type="SAM" id="Phobius"/>
    </source>
</evidence>
<evidence type="ECO:0000256" key="2">
    <source>
        <dbReference type="ARBA" id="ARBA00008821"/>
    </source>
</evidence>
<reference evidence="8" key="1">
    <citation type="submission" date="2022-11" db="EMBL/GenBank/DDBJ databases">
        <title>Centuries of genome instability and evolution in soft-shell clam transmissible cancer (bioRxiv).</title>
        <authorList>
            <person name="Hart S.F.M."/>
            <person name="Yonemitsu M.A."/>
            <person name="Giersch R.M."/>
            <person name="Beal B.F."/>
            <person name="Arriagada G."/>
            <person name="Davis B.W."/>
            <person name="Ostrander E.A."/>
            <person name="Goff S.P."/>
            <person name="Metzger M.J."/>
        </authorList>
    </citation>
    <scope>NUCLEOTIDE SEQUENCE</scope>
    <source>
        <strain evidence="8">MELC-2E11</strain>
        <tissue evidence="8">Siphon/mantle</tissue>
    </source>
</reference>
<evidence type="ECO:0000256" key="3">
    <source>
        <dbReference type="ARBA" id="ARBA00022692"/>
    </source>
</evidence>
<evidence type="ECO:0000313" key="9">
    <source>
        <dbReference type="Proteomes" id="UP001164746"/>
    </source>
</evidence>
<keyword evidence="5 7" id="KW-0472">Membrane</keyword>
<sequence length="534" mass="58537">MDLSKKPVDGVHADNKGYEHNGESNGTKFDLGSEGKSDVSPEEPPPKGEDGMIYNISERPPIVLAGFFGLQQALLSLSGNLSVSLLVAETVCAEEDEEFKARLLGTTLFMSGITTLLMTFFGARLPLFQGAAPDYVIPLLAMAAINKDQCTPDAQTGLQGSLIAAGAIHCIIGLTGLVGFLLRFVGPITIVPAIFLIGIYLMKATAKFAKVHWGISFMTCAISLILALYLSRVKLPVPMYTRRKGWHSIRYPYHQTFAILIAIIVGWAVCGILTATDAIEYNKNATDFYTRTDARSYIIASSNWFFWPYPGQFGAIDFSVSVFIGFLIATFTSILDSIGDYYACASIRLVFFFCGVIYLVFGIIGKFSAVFICIPYPVLAVDLSSSRNLAIIGTSIFTGLMVPHWIETFPDEIQTGWEKNVFNSMGNDKADEVLKIILGNPNMFGGVLACILDNTVPGTVEERGIAVWQKVQETGTDSGYVEGYDIYNVWLPKAVRRSRLVRFLPFLQNPHDGPIPRTLTDELRDAIGPDSTKL</sequence>
<feature type="transmembrane region" description="Helical" evidence="7">
    <location>
        <begin position="189"/>
        <end position="206"/>
    </location>
</feature>
<evidence type="ECO:0000256" key="6">
    <source>
        <dbReference type="SAM" id="MobiDB-lite"/>
    </source>
</evidence>
<dbReference type="PANTHER" id="PTHR11119">
    <property type="entry name" value="XANTHINE-URACIL / VITAMIN C PERMEASE FAMILY MEMBER"/>
    <property type="match status" value="1"/>
</dbReference>
<evidence type="ECO:0000313" key="8">
    <source>
        <dbReference type="EMBL" id="WAR22130.1"/>
    </source>
</evidence>
<dbReference type="Pfam" id="PF00860">
    <property type="entry name" value="Xan_ur_permease"/>
    <property type="match status" value="1"/>
</dbReference>
<feature type="transmembrane region" description="Helical" evidence="7">
    <location>
        <begin position="251"/>
        <end position="275"/>
    </location>
</feature>
<organism evidence="8 9">
    <name type="scientific">Mya arenaria</name>
    <name type="common">Soft-shell clam</name>
    <dbReference type="NCBI Taxonomy" id="6604"/>
    <lineage>
        <taxon>Eukaryota</taxon>
        <taxon>Metazoa</taxon>
        <taxon>Spiralia</taxon>
        <taxon>Lophotrochozoa</taxon>
        <taxon>Mollusca</taxon>
        <taxon>Bivalvia</taxon>
        <taxon>Autobranchia</taxon>
        <taxon>Heteroconchia</taxon>
        <taxon>Euheterodonta</taxon>
        <taxon>Imparidentia</taxon>
        <taxon>Neoheterodontei</taxon>
        <taxon>Myida</taxon>
        <taxon>Myoidea</taxon>
        <taxon>Myidae</taxon>
        <taxon>Mya</taxon>
    </lineage>
</organism>
<gene>
    <name evidence="8" type="ORF">MAR_016104</name>
</gene>
<keyword evidence="3 7" id="KW-0812">Transmembrane</keyword>
<name>A0ABY7FIV1_MYAAR</name>
<comment type="subcellular location">
    <subcellularLocation>
        <location evidence="1">Membrane</location>
        <topology evidence="1">Multi-pass membrane protein</topology>
    </subcellularLocation>
</comment>
<feature type="transmembrane region" description="Helical" evidence="7">
    <location>
        <begin position="347"/>
        <end position="377"/>
    </location>
</feature>
<dbReference type="Proteomes" id="UP001164746">
    <property type="component" value="Chromosome 12"/>
</dbReference>
<dbReference type="InterPro" id="IPR006043">
    <property type="entry name" value="NCS2"/>
</dbReference>
<feature type="transmembrane region" description="Helical" evidence="7">
    <location>
        <begin position="313"/>
        <end position="335"/>
    </location>
</feature>
<accession>A0ABY7FIV1</accession>